<evidence type="ECO:0000256" key="8">
    <source>
        <dbReference type="SAM" id="SignalP"/>
    </source>
</evidence>
<dbReference type="PANTHER" id="PTHR30600">
    <property type="entry name" value="CYTOCHROME C PEROXIDASE-RELATED"/>
    <property type="match status" value="1"/>
</dbReference>
<keyword evidence="6 7" id="KW-0408">Iron</keyword>
<dbReference type="InterPro" id="IPR036439">
    <property type="entry name" value="Dockerin_dom_sf"/>
</dbReference>
<reference evidence="11" key="1">
    <citation type="submission" date="2019-10" db="EMBL/GenBank/DDBJ databases">
        <title>Lacipirellula parvula gen. nov., sp. nov., representing a lineage of planctomycetes widespread in freshwater anoxic habitats, and description of the family Lacipirellulaceae.</title>
        <authorList>
            <person name="Dedysh S.N."/>
            <person name="Kulichevskaya I.S."/>
            <person name="Beletsky A.V."/>
            <person name="Rakitin A.L."/>
            <person name="Mardanov A.V."/>
            <person name="Ivanova A.A."/>
            <person name="Saltykova V.X."/>
            <person name="Rijpstra W.I.C."/>
            <person name="Sinninghe Damste J.S."/>
            <person name="Ravin N.V."/>
        </authorList>
    </citation>
    <scope>NUCLEOTIDE SEQUENCE [LARGE SCALE GENOMIC DNA]</scope>
    <source>
        <strain evidence="11">PX69</strain>
    </source>
</reference>
<dbReference type="PROSITE" id="PS51007">
    <property type="entry name" value="CYTC"/>
    <property type="match status" value="1"/>
</dbReference>
<evidence type="ECO:0000313" key="11">
    <source>
        <dbReference type="Proteomes" id="UP000326837"/>
    </source>
</evidence>
<dbReference type="GO" id="GO:0004130">
    <property type="term" value="F:cytochrome-c peroxidase activity"/>
    <property type="evidence" value="ECO:0007669"/>
    <property type="project" value="UniProtKB-EC"/>
</dbReference>
<evidence type="ECO:0000313" key="10">
    <source>
        <dbReference type="EMBL" id="BBO33908.1"/>
    </source>
</evidence>
<feature type="domain" description="Cytochrome c" evidence="9">
    <location>
        <begin position="243"/>
        <end position="370"/>
    </location>
</feature>
<dbReference type="GO" id="GO:0000272">
    <property type="term" value="P:polysaccharide catabolic process"/>
    <property type="evidence" value="ECO:0007669"/>
    <property type="project" value="InterPro"/>
</dbReference>
<evidence type="ECO:0000259" key="9">
    <source>
        <dbReference type="PROSITE" id="PS51007"/>
    </source>
</evidence>
<keyword evidence="5 10" id="KW-0560">Oxidoreductase</keyword>
<gene>
    <name evidence="10" type="ORF">PLANPX_3520</name>
</gene>
<dbReference type="GO" id="GO:0020037">
    <property type="term" value="F:heme binding"/>
    <property type="evidence" value="ECO:0007669"/>
    <property type="project" value="InterPro"/>
</dbReference>
<sequence>MSQRRVPLLPALLALTVLNGVAASLRADSPGVPALPATTANYRKYAVDDLPQYFKAGAIASMNNTPRDPVTNALINDISNAGATLGRVLFYDERLSHNDGLSCSSCHRQANDFSDPSPKSTGFEGGHTRRHSMGLSNAAYYGPKSFFWDQRAATLEQQVLMPIQDPVEMGTNLTQLTAELSATKFYPSLFQNAFGSPEVTSDKISKALSQFVRSMVSYQSKFDQAVKLGSLSNPNYAAAGYTAQEQLGAQLFHGEGRCSSCHVTAAQVGDAPRNIGLDADSSADLGVASTSIGQFKTPSLRNVEVRAGYTHDGRFTSLEQVVAFYSSGIQDNPFLDLRLRDNFLATGQPYRPNFDATEQAALVAFLKTLTDQSFLNNELFSDPFEDLPGDFNNDGEVDSADLAVWKTAFGATAGADADGDNDSDGQDFLVWQQNLGRSWEDFVGANIPTAAAVPEPSAAAILAIAAIALAPLHRRLKRS</sequence>
<dbReference type="SUPFAM" id="SSF46626">
    <property type="entry name" value="Cytochrome c"/>
    <property type="match status" value="2"/>
</dbReference>
<dbReference type="RefSeq" id="WP_152099585.1">
    <property type="nucleotide sequence ID" value="NZ_AP021861.1"/>
</dbReference>
<dbReference type="GO" id="GO:0046872">
    <property type="term" value="F:metal ion binding"/>
    <property type="evidence" value="ECO:0007669"/>
    <property type="project" value="UniProtKB-KW"/>
</dbReference>
<dbReference type="InterPro" id="IPR009056">
    <property type="entry name" value="Cyt_c-like_dom"/>
</dbReference>
<comment type="subcellular location">
    <subcellularLocation>
        <location evidence="1">Cell envelope</location>
    </subcellularLocation>
</comment>
<keyword evidence="2 7" id="KW-0349">Heme</keyword>
<dbReference type="InterPro" id="IPR004852">
    <property type="entry name" value="Di-haem_cyt_c_peroxidsae"/>
</dbReference>
<organism evidence="10 11">
    <name type="scientific">Lacipirellula parvula</name>
    <dbReference type="NCBI Taxonomy" id="2650471"/>
    <lineage>
        <taxon>Bacteria</taxon>
        <taxon>Pseudomonadati</taxon>
        <taxon>Planctomycetota</taxon>
        <taxon>Planctomycetia</taxon>
        <taxon>Pirellulales</taxon>
        <taxon>Lacipirellulaceae</taxon>
        <taxon>Lacipirellula</taxon>
    </lineage>
</organism>
<dbReference type="Proteomes" id="UP000326837">
    <property type="component" value="Chromosome"/>
</dbReference>
<keyword evidence="10" id="KW-0575">Peroxidase</keyword>
<keyword evidence="4 8" id="KW-0732">Signal</keyword>
<name>A0A5K7XBM4_9BACT</name>
<dbReference type="Gene3D" id="1.10.1330.10">
    <property type="entry name" value="Dockerin domain"/>
    <property type="match status" value="1"/>
</dbReference>
<dbReference type="InterPro" id="IPR018247">
    <property type="entry name" value="EF_Hand_1_Ca_BS"/>
</dbReference>
<dbReference type="EC" id="1.11.1.5" evidence="10"/>
<dbReference type="GO" id="GO:0009055">
    <property type="term" value="F:electron transfer activity"/>
    <property type="evidence" value="ECO:0007669"/>
    <property type="project" value="InterPro"/>
</dbReference>
<dbReference type="InterPro" id="IPR036909">
    <property type="entry name" value="Cyt_c-like_dom_sf"/>
</dbReference>
<dbReference type="Gene3D" id="1.10.760.10">
    <property type="entry name" value="Cytochrome c-like domain"/>
    <property type="match status" value="2"/>
</dbReference>
<evidence type="ECO:0000256" key="7">
    <source>
        <dbReference type="PROSITE-ProRule" id="PRU00433"/>
    </source>
</evidence>
<dbReference type="PANTHER" id="PTHR30600:SF10">
    <property type="entry name" value="BLL6722 PROTEIN"/>
    <property type="match status" value="1"/>
</dbReference>
<dbReference type="GO" id="GO:0030313">
    <property type="term" value="C:cell envelope"/>
    <property type="evidence" value="ECO:0007669"/>
    <property type="project" value="UniProtKB-SubCell"/>
</dbReference>
<protein>
    <submittedName>
        <fullName evidence="10">Putative cytochrome-c peroxidase</fullName>
        <ecNumber evidence="10">1.11.1.5</ecNumber>
    </submittedName>
</protein>
<evidence type="ECO:0000256" key="6">
    <source>
        <dbReference type="ARBA" id="ARBA00023004"/>
    </source>
</evidence>
<dbReference type="EMBL" id="AP021861">
    <property type="protein sequence ID" value="BBO33908.1"/>
    <property type="molecule type" value="Genomic_DNA"/>
</dbReference>
<keyword evidence="3 7" id="KW-0479">Metal-binding</keyword>
<evidence type="ECO:0000256" key="5">
    <source>
        <dbReference type="ARBA" id="ARBA00023002"/>
    </source>
</evidence>
<proteinExistence type="predicted"/>
<feature type="chain" id="PRO_5024971022" evidence="8">
    <location>
        <begin position="23"/>
        <end position="479"/>
    </location>
</feature>
<evidence type="ECO:0000256" key="4">
    <source>
        <dbReference type="ARBA" id="ARBA00022729"/>
    </source>
</evidence>
<accession>A0A5K7XBM4</accession>
<dbReference type="AlphaFoldDB" id="A0A5K7XBM4"/>
<dbReference type="PROSITE" id="PS00018">
    <property type="entry name" value="EF_HAND_1"/>
    <property type="match status" value="1"/>
</dbReference>
<dbReference type="SUPFAM" id="SSF63446">
    <property type="entry name" value="Type I dockerin domain"/>
    <property type="match status" value="1"/>
</dbReference>
<dbReference type="InterPro" id="IPR051395">
    <property type="entry name" value="Cytochrome_c_Peroxidase/MauG"/>
</dbReference>
<feature type="signal peptide" evidence="8">
    <location>
        <begin position="1"/>
        <end position="22"/>
    </location>
</feature>
<keyword evidence="11" id="KW-1185">Reference proteome</keyword>
<dbReference type="KEGG" id="lpav:PLANPX_3520"/>
<dbReference type="Pfam" id="PF03150">
    <property type="entry name" value="CCP_MauG"/>
    <property type="match status" value="1"/>
</dbReference>
<evidence type="ECO:0000256" key="1">
    <source>
        <dbReference type="ARBA" id="ARBA00004196"/>
    </source>
</evidence>
<evidence type="ECO:0000256" key="2">
    <source>
        <dbReference type="ARBA" id="ARBA00022617"/>
    </source>
</evidence>
<evidence type="ECO:0000256" key="3">
    <source>
        <dbReference type="ARBA" id="ARBA00022723"/>
    </source>
</evidence>